<dbReference type="Proteomes" id="UP000324222">
    <property type="component" value="Unassembled WGS sequence"/>
</dbReference>
<proteinExistence type="inferred from homology"/>
<protein>
    <submittedName>
        <fullName evidence="4">Putative maltase-glucoamylase 2</fullName>
    </submittedName>
</protein>
<keyword evidence="1" id="KW-0326">Glycosidase</keyword>
<dbReference type="Gene3D" id="3.20.20.80">
    <property type="entry name" value="Glycosidases"/>
    <property type="match status" value="1"/>
</dbReference>
<feature type="compositionally biased region" description="Polar residues" evidence="2">
    <location>
        <begin position="1"/>
        <end position="23"/>
    </location>
</feature>
<keyword evidence="5" id="KW-1185">Reference proteome</keyword>
<dbReference type="AlphaFoldDB" id="A0A5B7GMJ0"/>
<sequence length="98" mass="11267">MEYIDTSTQDMNEPANFGTNEKQPWNWPEGRQPWSLTCPNTTLEDPPYLPAAVTVWGPGKRLSDKTICMEAQQGEQRELTHYDVHNLYGWSQAQPTLE</sequence>
<reference evidence="4 5" key="1">
    <citation type="submission" date="2019-05" db="EMBL/GenBank/DDBJ databases">
        <title>Another draft genome of Portunus trituberculatus and its Hox gene families provides insights of decapod evolution.</title>
        <authorList>
            <person name="Jeong J.-H."/>
            <person name="Song I."/>
            <person name="Kim S."/>
            <person name="Choi T."/>
            <person name="Kim D."/>
            <person name="Ryu S."/>
            <person name="Kim W."/>
        </authorList>
    </citation>
    <scope>NUCLEOTIDE SEQUENCE [LARGE SCALE GENOMIC DNA]</scope>
    <source>
        <tissue evidence="4">Muscle</tissue>
    </source>
</reference>
<feature type="domain" description="Glycoside hydrolase family 31 TIM barrel" evidence="3">
    <location>
        <begin position="4"/>
        <end position="97"/>
    </location>
</feature>
<dbReference type="InterPro" id="IPR000322">
    <property type="entry name" value="Glyco_hydro_31_TIM"/>
</dbReference>
<evidence type="ECO:0000313" key="5">
    <source>
        <dbReference type="Proteomes" id="UP000324222"/>
    </source>
</evidence>
<accession>A0A5B7GMJ0</accession>
<dbReference type="GO" id="GO:0005975">
    <property type="term" value="P:carbohydrate metabolic process"/>
    <property type="evidence" value="ECO:0007669"/>
    <property type="project" value="InterPro"/>
</dbReference>
<dbReference type="PANTHER" id="PTHR22762:SF133">
    <property type="entry name" value="P-TYPE DOMAIN-CONTAINING PROTEIN"/>
    <property type="match status" value="1"/>
</dbReference>
<dbReference type="PANTHER" id="PTHR22762">
    <property type="entry name" value="ALPHA-GLUCOSIDASE"/>
    <property type="match status" value="1"/>
</dbReference>
<dbReference type="EMBL" id="VSRR010015517">
    <property type="protein sequence ID" value="MPC58268.1"/>
    <property type="molecule type" value="Genomic_DNA"/>
</dbReference>
<organism evidence="4 5">
    <name type="scientific">Portunus trituberculatus</name>
    <name type="common">Swimming crab</name>
    <name type="synonym">Neptunus trituberculatus</name>
    <dbReference type="NCBI Taxonomy" id="210409"/>
    <lineage>
        <taxon>Eukaryota</taxon>
        <taxon>Metazoa</taxon>
        <taxon>Ecdysozoa</taxon>
        <taxon>Arthropoda</taxon>
        <taxon>Crustacea</taxon>
        <taxon>Multicrustacea</taxon>
        <taxon>Malacostraca</taxon>
        <taxon>Eumalacostraca</taxon>
        <taxon>Eucarida</taxon>
        <taxon>Decapoda</taxon>
        <taxon>Pleocyemata</taxon>
        <taxon>Brachyura</taxon>
        <taxon>Eubrachyura</taxon>
        <taxon>Portunoidea</taxon>
        <taxon>Portunidae</taxon>
        <taxon>Portuninae</taxon>
        <taxon>Portunus</taxon>
    </lineage>
</organism>
<evidence type="ECO:0000259" key="3">
    <source>
        <dbReference type="Pfam" id="PF01055"/>
    </source>
</evidence>
<evidence type="ECO:0000313" key="4">
    <source>
        <dbReference type="EMBL" id="MPC58268.1"/>
    </source>
</evidence>
<feature type="region of interest" description="Disordered" evidence="2">
    <location>
        <begin position="1"/>
        <end position="26"/>
    </location>
</feature>
<evidence type="ECO:0000256" key="2">
    <source>
        <dbReference type="SAM" id="MobiDB-lite"/>
    </source>
</evidence>
<keyword evidence="1" id="KW-0378">Hydrolase</keyword>
<evidence type="ECO:0000256" key="1">
    <source>
        <dbReference type="RuleBase" id="RU361185"/>
    </source>
</evidence>
<comment type="similarity">
    <text evidence="1">Belongs to the glycosyl hydrolase 31 family.</text>
</comment>
<dbReference type="OrthoDB" id="1334205at2759"/>
<dbReference type="GO" id="GO:0004558">
    <property type="term" value="F:alpha-1,4-glucosidase activity"/>
    <property type="evidence" value="ECO:0007669"/>
    <property type="project" value="TreeGrafter"/>
</dbReference>
<comment type="caution">
    <text evidence="4">The sequence shown here is derived from an EMBL/GenBank/DDBJ whole genome shotgun (WGS) entry which is preliminary data.</text>
</comment>
<gene>
    <name evidence="4" type="primary">MGAM2_2</name>
    <name evidence="4" type="ORF">E2C01_052264</name>
</gene>
<dbReference type="Pfam" id="PF01055">
    <property type="entry name" value="Glyco_hydro_31_2nd"/>
    <property type="match status" value="1"/>
</dbReference>
<name>A0A5B7GMJ0_PORTR</name>